<dbReference type="RefSeq" id="WP_179825032.1">
    <property type="nucleotide sequence ID" value="NZ_JACCCO010000002.1"/>
</dbReference>
<organism evidence="2 3">
    <name type="scientific">Streptosporangium sandarakinum</name>
    <dbReference type="NCBI Taxonomy" id="1260955"/>
    <lineage>
        <taxon>Bacteria</taxon>
        <taxon>Bacillati</taxon>
        <taxon>Actinomycetota</taxon>
        <taxon>Actinomycetes</taxon>
        <taxon>Streptosporangiales</taxon>
        <taxon>Streptosporangiaceae</taxon>
        <taxon>Streptosporangium</taxon>
    </lineage>
</organism>
<name>A0A852V2T3_9ACTN</name>
<dbReference type="AlphaFoldDB" id="A0A852V2T3"/>
<dbReference type="Proteomes" id="UP000576393">
    <property type="component" value="Unassembled WGS sequence"/>
</dbReference>
<accession>A0A852V2T3</accession>
<keyword evidence="3" id="KW-1185">Reference proteome</keyword>
<evidence type="ECO:0000259" key="1">
    <source>
        <dbReference type="Pfam" id="PF01345"/>
    </source>
</evidence>
<dbReference type="EMBL" id="JACCCO010000002">
    <property type="protein sequence ID" value="NYF42440.1"/>
    <property type="molecule type" value="Genomic_DNA"/>
</dbReference>
<protein>
    <recommendedName>
        <fullName evidence="1">DUF11 domain-containing protein</fullName>
    </recommendedName>
</protein>
<sequence>MSPQPGTAPGRTRRTPLVAGVLLTLLAATVLTGPRTAAAAVAATTTIGEPGHITLTAPKTVDAGAEALLDVNYANTSGRPVVSATVTVTFAPEADGSLSADRFSWWSPDPEHHTGTVIGDAANRTITVTLRDLAPGAANRTVVYVPFKGTASGRAPLSAALVETFADGPAATDLGGLTIDAVSATNLAVSLDASPKGLGVSHATFTATVTNRGPAATTAARLRLTYPSAFTGPSAPGCAVDGAARTVTCDLGVIPAGGSVTRSLGLYTRLLVISGRLTVTASRLDSAPADPQPSDDTASAGCTAITGLLVRC</sequence>
<reference evidence="2 3" key="1">
    <citation type="submission" date="2020-07" db="EMBL/GenBank/DDBJ databases">
        <title>Sequencing the genomes of 1000 actinobacteria strains.</title>
        <authorList>
            <person name="Klenk H.-P."/>
        </authorList>
    </citation>
    <scope>NUCLEOTIDE SEQUENCE [LARGE SCALE GENOMIC DNA]</scope>
    <source>
        <strain evidence="2 3">DSM 45763</strain>
    </source>
</reference>
<gene>
    <name evidence="2" type="ORF">HDA43_004641</name>
</gene>
<dbReference type="Pfam" id="PF01345">
    <property type="entry name" value="DUF11"/>
    <property type="match status" value="1"/>
</dbReference>
<proteinExistence type="predicted"/>
<evidence type="ECO:0000313" key="3">
    <source>
        <dbReference type="Proteomes" id="UP000576393"/>
    </source>
</evidence>
<evidence type="ECO:0000313" key="2">
    <source>
        <dbReference type="EMBL" id="NYF42440.1"/>
    </source>
</evidence>
<dbReference type="InterPro" id="IPR001434">
    <property type="entry name" value="OmcB-like_DUF11"/>
</dbReference>
<feature type="domain" description="DUF11" evidence="1">
    <location>
        <begin position="202"/>
        <end position="300"/>
    </location>
</feature>
<comment type="caution">
    <text evidence="2">The sequence shown here is derived from an EMBL/GenBank/DDBJ whole genome shotgun (WGS) entry which is preliminary data.</text>
</comment>